<comment type="catalytic activity">
    <reaction evidence="17 19">
        <text>alpha-ribazole + adenosylcob(III)inamide-GDP = adenosylcob(III)alamin + GMP + H(+)</text>
        <dbReference type="Rhea" id="RHEA:16049"/>
        <dbReference type="ChEBI" id="CHEBI:10329"/>
        <dbReference type="ChEBI" id="CHEBI:15378"/>
        <dbReference type="ChEBI" id="CHEBI:18408"/>
        <dbReference type="ChEBI" id="CHEBI:58115"/>
        <dbReference type="ChEBI" id="CHEBI:60487"/>
        <dbReference type="EC" id="2.7.8.26"/>
    </reaction>
</comment>
<keyword evidence="13 19" id="KW-0472">Membrane</keyword>
<evidence type="ECO:0000256" key="17">
    <source>
        <dbReference type="ARBA" id="ARBA00048623"/>
    </source>
</evidence>
<dbReference type="PANTHER" id="PTHR34148:SF1">
    <property type="entry name" value="ADENOSYLCOBINAMIDE-GDP RIBAZOLETRANSFERASE"/>
    <property type="match status" value="1"/>
</dbReference>
<reference evidence="20" key="1">
    <citation type="submission" date="2024-05" db="EMBL/GenBank/DDBJ databases">
        <title>Alkalihalobacillus sp. strain MEB203 novel alkaliphilic bacterium from Lonar Lake, India.</title>
        <authorList>
            <person name="Joshi A."/>
            <person name="Thite S."/>
            <person name="Mengade P."/>
        </authorList>
    </citation>
    <scope>NUCLEOTIDE SEQUENCE</scope>
    <source>
        <strain evidence="20">MEB 203</strain>
    </source>
</reference>
<dbReference type="EC" id="2.7.8.26" evidence="5 19"/>
<comment type="function">
    <text evidence="14 19">Joins adenosylcobinamide-GDP and alpha-ribazole to generate adenosylcobalamin (Ado-cobalamin). Also synthesizes adenosylcobalamin 5'-phosphate from adenosylcobinamide-GDP and alpha-ribazole 5'-phosphate.</text>
</comment>
<evidence type="ECO:0000256" key="2">
    <source>
        <dbReference type="ARBA" id="ARBA00004651"/>
    </source>
</evidence>
<evidence type="ECO:0000256" key="18">
    <source>
        <dbReference type="ARBA" id="ARBA00049504"/>
    </source>
</evidence>
<keyword evidence="10 19" id="KW-0812">Transmembrane</keyword>
<evidence type="ECO:0000256" key="5">
    <source>
        <dbReference type="ARBA" id="ARBA00013200"/>
    </source>
</evidence>
<dbReference type="GO" id="GO:0051073">
    <property type="term" value="F:adenosylcobinamide-GDP ribazoletransferase activity"/>
    <property type="evidence" value="ECO:0007669"/>
    <property type="project" value="UniProtKB-EC"/>
</dbReference>
<comment type="catalytic activity">
    <reaction evidence="18 19">
        <text>alpha-ribazole 5'-phosphate + adenosylcob(III)inamide-GDP = adenosylcob(III)alamin 5'-phosphate + GMP + H(+)</text>
        <dbReference type="Rhea" id="RHEA:23560"/>
        <dbReference type="ChEBI" id="CHEBI:15378"/>
        <dbReference type="ChEBI" id="CHEBI:57918"/>
        <dbReference type="ChEBI" id="CHEBI:58115"/>
        <dbReference type="ChEBI" id="CHEBI:60487"/>
        <dbReference type="ChEBI" id="CHEBI:60493"/>
        <dbReference type="EC" id="2.7.8.26"/>
    </reaction>
</comment>
<dbReference type="HAMAP" id="MF_00719">
    <property type="entry name" value="CobS"/>
    <property type="match status" value="1"/>
</dbReference>
<feature type="transmembrane region" description="Helical" evidence="19">
    <location>
        <begin position="117"/>
        <end position="140"/>
    </location>
</feature>
<dbReference type="PANTHER" id="PTHR34148">
    <property type="entry name" value="ADENOSYLCOBINAMIDE-GDP RIBAZOLETRANSFERASE"/>
    <property type="match status" value="1"/>
</dbReference>
<evidence type="ECO:0000256" key="19">
    <source>
        <dbReference type="HAMAP-Rule" id="MF_00719"/>
    </source>
</evidence>
<comment type="caution">
    <text evidence="20">The sequence shown here is derived from an EMBL/GenBank/DDBJ whole genome shotgun (WGS) entry which is preliminary data.</text>
</comment>
<organism evidence="20 21">
    <name type="scientific">Alkalihalobacterium chitinilyticum</name>
    <dbReference type="NCBI Taxonomy" id="2980103"/>
    <lineage>
        <taxon>Bacteria</taxon>
        <taxon>Bacillati</taxon>
        <taxon>Bacillota</taxon>
        <taxon>Bacilli</taxon>
        <taxon>Bacillales</taxon>
        <taxon>Bacillaceae</taxon>
        <taxon>Alkalihalobacterium</taxon>
    </lineage>
</organism>
<feature type="transmembrane region" description="Helical" evidence="19">
    <location>
        <begin position="37"/>
        <end position="62"/>
    </location>
</feature>
<comment type="pathway">
    <text evidence="3 19">Cofactor biosynthesis; adenosylcobalamin biosynthesis; adenosylcobalamin from cob(II)yrinate a,c-diamide: step 7/7.</text>
</comment>
<evidence type="ECO:0000256" key="11">
    <source>
        <dbReference type="ARBA" id="ARBA00022842"/>
    </source>
</evidence>
<dbReference type="RefSeq" id="WP_275116619.1">
    <property type="nucleotide sequence ID" value="NZ_JAOTPO010000001.1"/>
</dbReference>
<evidence type="ECO:0000256" key="4">
    <source>
        <dbReference type="ARBA" id="ARBA00010561"/>
    </source>
</evidence>
<dbReference type="EMBL" id="JAOTPO010000001">
    <property type="protein sequence ID" value="MDE5411991.1"/>
    <property type="molecule type" value="Genomic_DNA"/>
</dbReference>
<comment type="cofactor">
    <cofactor evidence="1 19">
        <name>Mg(2+)</name>
        <dbReference type="ChEBI" id="CHEBI:18420"/>
    </cofactor>
</comment>
<feature type="transmembrane region" description="Helical" evidence="19">
    <location>
        <begin position="189"/>
        <end position="207"/>
    </location>
</feature>
<evidence type="ECO:0000256" key="3">
    <source>
        <dbReference type="ARBA" id="ARBA00004663"/>
    </source>
</evidence>
<accession>A0ABT5VA56</accession>
<feature type="transmembrane region" description="Helical" evidence="19">
    <location>
        <begin position="244"/>
        <end position="267"/>
    </location>
</feature>
<proteinExistence type="inferred from homology"/>
<keyword evidence="8 19" id="KW-0169">Cobalamin biosynthesis</keyword>
<sequence>MDKQRKFVLLDGLILALQLLTTIPIRKQVAWTTKTASMSVALYPFIGLILGSIVMITSMLLIDVLVLPATVSSFLLLLLIVSLTGGLHLDGWMDVSDGFFSRQDQERKLEIMKDSRVGAFAVISLFFLLAGKYIFIYQVIESTEYYWFYFLIIPFLSRWMMTSSLLVGRPARKDGMAYSVQQSVHSQTKFSLLIWGPLLLISIYLFFPTFFVAALLLSGATIIILVVSFSFFNKQFGGITGDTLGTLVEGGEWILWLVAWLLLFYGIA</sequence>
<dbReference type="NCBIfam" id="TIGR00317">
    <property type="entry name" value="cobS"/>
    <property type="match status" value="1"/>
</dbReference>
<evidence type="ECO:0000313" key="21">
    <source>
        <dbReference type="Proteomes" id="UP001148125"/>
    </source>
</evidence>
<feature type="transmembrane region" description="Helical" evidence="19">
    <location>
        <begin position="146"/>
        <end position="168"/>
    </location>
</feature>
<evidence type="ECO:0000256" key="7">
    <source>
        <dbReference type="ARBA" id="ARBA00022475"/>
    </source>
</evidence>
<protein>
    <recommendedName>
        <fullName evidence="6 19">Adenosylcobinamide-GDP ribazoletransferase</fullName>
        <ecNumber evidence="5 19">2.7.8.26</ecNumber>
    </recommendedName>
    <alternativeName>
        <fullName evidence="16 19">Cobalamin synthase</fullName>
    </alternativeName>
    <alternativeName>
        <fullName evidence="15 19">Cobalamin-5'-phosphate synthase</fullName>
    </alternativeName>
</protein>
<evidence type="ECO:0000256" key="13">
    <source>
        <dbReference type="ARBA" id="ARBA00023136"/>
    </source>
</evidence>
<evidence type="ECO:0000256" key="15">
    <source>
        <dbReference type="ARBA" id="ARBA00032605"/>
    </source>
</evidence>
<keyword evidence="21" id="KW-1185">Reference proteome</keyword>
<evidence type="ECO:0000256" key="6">
    <source>
        <dbReference type="ARBA" id="ARBA00015850"/>
    </source>
</evidence>
<name>A0ABT5VA56_9BACI</name>
<evidence type="ECO:0000256" key="10">
    <source>
        <dbReference type="ARBA" id="ARBA00022692"/>
    </source>
</evidence>
<gene>
    <name evidence="19 20" type="primary">cobS</name>
    <name evidence="20" type="ORF">N7Z68_01160</name>
</gene>
<comment type="similarity">
    <text evidence="4 19">Belongs to the CobS family.</text>
</comment>
<keyword evidence="11 19" id="KW-0460">Magnesium</keyword>
<dbReference type="Proteomes" id="UP001148125">
    <property type="component" value="Unassembled WGS sequence"/>
</dbReference>
<feature type="transmembrane region" description="Helical" evidence="19">
    <location>
        <begin position="74"/>
        <end position="96"/>
    </location>
</feature>
<evidence type="ECO:0000256" key="8">
    <source>
        <dbReference type="ARBA" id="ARBA00022573"/>
    </source>
</evidence>
<keyword evidence="12 19" id="KW-1133">Transmembrane helix</keyword>
<comment type="subcellular location">
    <subcellularLocation>
        <location evidence="2 19">Cell membrane</location>
        <topology evidence="2 19">Multi-pass membrane protein</topology>
    </subcellularLocation>
</comment>
<evidence type="ECO:0000256" key="14">
    <source>
        <dbReference type="ARBA" id="ARBA00025228"/>
    </source>
</evidence>
<dbReference type="Pfam" id="PF02654">
    <property type="entry name" value="CobS"/>
    <property type="match status" value="1"/>
</dbReference>
<feature type="transmembrane region" description="Helical" evidence="19">
    <location>
        <begin position="213"/>
        <end position="232"/>
    </location>
</feature>
<evidence type="ECO:0000256" key="9">
    <source>
        <dbReference type="ARBA" id="ARBA00022679"/>
    </source>
</evidence>
<keyword evidence="7 19" id="KW-1003">Cell membrane</keyword>
<dbReference type="InterPro" id="IPR003805">
    <property type="entry name" value="CobS"/>
</dbReference>
<evidence type="ECO:0000256" key="16">
    <source>
        <dbReference type="ARBA" id="ARBA00032853"/>
    </source>
</evidence>
<evidence type="ECO:0000313" key="20">
    <source>
        <dbReference type="EMBL" id="MDE5411991.1"/>
    </source>
</evidence>
<keyword evidence="9 19" id="KW-0808">Transferase</keyword>
<evidence type="ECO:0000256" key="12">
    <source>
        <dbReference type="ARBA" id="ARBA00022989"/>
    </source>
</evidence>
<evidence type="ECO:0000256" key="1">
    <source>
        <dbReference type="ARBA" id="ARBA00001946"/>
    </source>
</evidence>